<accession>A0A0A1T887</accession>
<dbReference type="HOGENOM" id="CLU_1875909_0_0_1"/>
<sequence>MSILDTTFQTLGPALLYNPTLQRVLGENTMGQVKGETPIVPYHLYHSMQDEIIPYVNASTLYKAWCNNGATVKFTTFTTGAHAKTAVKGYLGVLSFVDQAFGGSVAPGCESSTANGIDLLGAVVDPILKPLLAALEALL</sequence>
<dbReference type="OrthoDB" id="2418081at2759"/>
<reference evidence="2 3" key="1">
    <citation type="journal article" date="2015" name="Genome Announc.">
        <title>Draft Genome Sequence and Gene Annotation of the Entomopathogenic Fungus Verticillium hemipterigenum.</title>
        <authorList>
            <person name="Horn F."/>
            <person name="Habel A."/>
            <person name="Scharf D.H."/>
            <person name="Dworschak J."/>
            <person name="Brakhage A.A."/>
            <person name="Guthke R."/>
            <person name="Hertweck C."/>
            <person name="Linde J."/>
        </authorList>
    </citation>
    <scope>NUCLEOTIDE SEQUENCE [LARGE SCALE GENOMIC DNA]</scope>
</reference>
<dbReference type="Pfam" id="PF03583">
    <property type="entry name" value="LIP"/>
    <property type="match status" value="1"/>
</dbReference>
<dbReference type="GO" id="GO:0016042">
    <property type="term" value="P:lipid catabolic process"/>
    <property type="evidence" value="ECO:0007669"/>
    <property type="project" value="InterPro"/>
</dbReference>
<keyword evidence="3" id="KW-1185">Reference proteome</keyword>
<name>A0A0A1T887_9HYPO</name>
<dbReference type="Proteomes" id="UP000039046">
    <property type="component" value="Unassembled WGS sequence"/>
</dbReference>
<dbReference type="PANTHER" id="PTHR34853">
    <property type="match status" value="1"/>
</dbReference>
<proteinExistence type="predicted"/>
<dbReference type="EMBL" id="CDHN01000001">
    <property type="protein sequence ID" value="CEJ82390.1"/>
    <property type="molecule type" value="Genomic_DNA"/>
</dbReference>
<protein>
    <submittedName>
        <fullName evidence="2">Uncharacterized protein</fullName>
    </submittedName>
</protein>
<dbReference type="InterPro" id="IPR029058">
    <property type="entry name" value="AB_hydrolase_fold"/>
</dbReference>
<dbReference type="Gene3D" id="3.40.50.1820">
    <property type="entry name" value="alpha/beta hydrolase"/>
    <property type="match status" value="1"/>
</dbReference>
<evidence type="ECO:0000256" key="1">
    <source>
        <dbReference type="ARBA" id="ARBA00022801"/>
    </source>
</evidence>
<dbReference type="GO" id="GO:0004806">
    <property type="term" value="F:triacylglycerol lipase activity"/>
    <property type="evidence" value="ECO:0007669"/>
    <property type="project" value="InterPro"/>
</dbReference>
<dbReference type="PANTHER" id="PTHR34853:SF5">
    <property type="entry name" value="LIP-DOMAIN-CONTAINING PROTEIN-RELATED"/>
    <property type="match status" value="1"/>
</dbReference>
<keyword evidence="1" id="KW-0378">Hydrolase</keyword>
<evidence type="ECO:0000313" key="2">
    <source>
        <dbReference type="EMBL" id="CEJ82390.1"/>
    </source>
</evidence>
<organism evidence="2 3">
    <name type="scientific">[Torrubiella] hemipterigena</name>
    <dbReference type="NCBI Taxonomy" id="1531966"/>
    <lineage>
        <taxon>Eukaryota</taxon>
        <taxon>Fungi</taxon>
        <taxon>Dikarya</taxon>
        <taxon>Ascomycota</taxon>
        <taxon>Pezizomycotina</taxon>
        <taxon>Sordariomycetes</taxon>
        <taxon>Hypocreomycetidae</taxon>
        <taxon>Hypocreales</taxon>
        <taxon>Clavicipitaceae</taxon>
        <taxon>Clavicipitaceae incertae sedis</taxon>
        <taxon>'Torrubiella' clade</taxon>
    </lineage>
</organism>
<dbReference type="SUPFAM" id="SSF53474">
    <property type="entry name" value="alpha/beta-Hydrolases"/>
    <property type="match status" value="1"/>
</dbReference>
<dbReference type="InterPro" id="IPR005152">
    <property type="entry name" value="Lipase_secreted"/>
</dbReference>
<evidence type="ECO:0000313" key="3">
    <source>
        <dbReference type="Proteomes" id="UP000039046"/>
    </source>
</evidence>
<gene>
    <name evidence="2" type="ORF">VHEMI02456</name>
</gene>
<dbReference type="AlphaFoldDB" id="A0A0A1T887"/>